<evidence type="ECO:0000259" key="5">
    <source>
        <dbReference type="PROSITE" id="PS51729"/>
    </source>
</evidence>
<dbReference type="SUPFAM" id="SSF51316">
    <property type="entry name" value="Mss4-like"/>
    <property type="match status" value="1"/>
</dbReference>
<dbReference type="SUPFAM" id="SSF55729">
    <property type="entry name" value="Acyl-CoA N-acyltransferases (Nat)"/>
    <property type="match status" value="1"/>
</dbReference>
<dbReference type="PANTHER" id="PTHR10173">
    <property type="entry name" value="METHIONINE SULFOXIDE REDUCTASE"/>
    <property type="match status" value="1"/>
</dbReference>
<dbReference type="Gene3D" id="2.170.150.20">
    <property type="entry name" value="Peptide methionine sulfoxide reductase"/>
    <property type="match status" value="1"/>
</dbReference>
<feature type="domain" description="MsrB" evidence="6">
    <location>
        <begin position="162"/>
        <end position="285"/>
    </location>
</feature>
<dbReference type="PROSITE" id="PS51729">
    <property type="entry name" value="GNAT_YJDJ"/>
    <property type="match status" value="1"/>
</dbReference>
<dbReference type="GO" id="GO:0006979">
    <property type="term" value="P:response to oxidative stress"/>
    <property type="evidence" value="ECO:0007669"/>
    <property type="project" value="InterPro"/>
</dbReference>
<dbReference type="NCBIfam" id="TIGR00357">
    <property type="entry name" value="peptide-methionine (R)-S-oxide reductase MsrB"/>
    <property type="match status" value="1"/>
</dbReference>
<dbReference type="RefSeq" id="WP_179457837.1">
    <property type="nucleotide sequence ID" value="NZ_BAAAPX010000001.1"/>
</dbReference>
<evidence type="ECO:0000259" key="4">
    <source>
        <dbReference type="PROSITE" id="PS51186"/>
    </source>
</evidence>
<dbReference type="InterPro" id="IPR016181">
    <property type="entry name" value="Acyl_CoA_acyltransferase"/>
</dbReference>
<dbReference type="Proteomes" id="UP000589620">
    <property type="component" value="Unassembled WGS sequence"/>
</dbReference>
<feature type="domain" description="N-acetyltransferase" evidence="4">
    <location>
        <begin position="21"/>
        <end position="173"/>
    </location>
</feature>
<keyword evidence="8" id="KW-1185">Reference proteome</keyword>
<evidence type="ECO:0000313" key="8">
    <source>
        <dbReference type="Proteomes" id="UP000589620"/>
    </source>
</evidence>
<accession>A0A852T376</accession>
<dbReference type="EMBL" id="JACCBJ010000001">
    <property type="protein sequence ID" value="NYD76088.1"/>
    <property type="molecule type" value="Genomic_DNA"/>
</dbReference>
<dbReference type="Pfam" id="PF01641">
    <property type="entry name" value="SelR"/>
    <property type="match status" value="1"/>
</dbReference>
<comment type="catalytic activity">
    <reaction evidence="3">
        <text>L-methionyl-[protein] + [thioredoxin]-disulfide + H2O = L-methionyl-(R)-S-oxide-[protein] + [thioredoxin]-dithiol</text>
        <dbReference type="Rhea" id="RHEA:24164"/>
        <dbReference type="Rhea" id="RHEA-COMP:10698"/>
        <dbReference type="Rhea" id="RHEA-COMP:10700"/>
        <dbReference type="Rhea" id="RHEA-COMP:12313"/>
        <dbReference type="Rhea" id="RHEA-COMP:12314"/>
        <dbReference type="ChEBI" id="CHEBI:15377"/>
        <dbReference type="ChEBI" id="CHEBI:16044"/>
        <dbReference type="ChEBI" id="CHEBI:29950"/>
        <dbReference type="ChEBI" id="CHEBI:45764"/>
        <dbReference type="ChEBI" id="CHEBI:50058"/>
        <dbReference type="EC" id="1.8.4.12"/>
    </reaction>
</comment>
<evidence type="ECO:0000313" key="7">
    <source>
        <dbReference type="EMBL" id="NYD76088.1"/>
    </source>
</evidence>
<sequence>MVGPYAGLVPVLPALGTGRAVRLTRAQTDLIASLEASEGESFRTSAYDFETANYPELGHYSAVINGYEIGKIDYLTRRQRTVLTAVIVVSSYRQQGIGTEFIANVLDDIRRQGRTVTVQCPVIAAFLRRFAQYMDMVDAQFPGDGFRLNTSPRHDLGRYVSTPEAIAMLNPMQYRVTQESATEPAFDNAYWNHSDPGLYVDIVSGEPLFASLHKFDSGSGWPTFTASVAPENLVLKYESIFDRHSTEVRSRYGDSHLGHVFTDGTPEDGCLRFVVNSAALRFVPADRLETSGYADFCPIFNIEGTAT</sequence>
<dbReference type="AlphaFoldDB" id="A0A852T376"/>
<reference evidence="7 8" key="1">
    <citation type="submission" date="2020-07" db="EMBL/GenBank/DDBJ databases">
        <title>Sequencing the genomes of 1000 actinobacteria strains.</title>
        <authorList>
            <person name="Klenk H.-P."/>
        </authorList>
    </citation>
    <scope>NUCLEOTIDE SEQUENCE [LARGE SCALE GENOMIC DNA]</scope>
    <source>
        <strain evidence="7 8">DSM 23871</strain>
    </source>
</reference>
<dbReference type="PROSITE" id="PS51186">
    <property type="entry name" value="GNAT"/>
    <property type="match status" value="1"/>
</dbReference>
<dbReference type="InterPro" id="IPR000182">
    <property type="entry name" value="GNAT_dom"/>
</dbReference>
<comment type="caution">
    <text evidence="7">The sequence shown here is derived from an EMBL/GenBank/DDBJ whole genome shotgun (WGS) entry which is preliminary data.</text>
</comment>
<dbReference type="InterPro" id="IPR002579">
    <property type="entry name" value="Met_Sox_Rdtase_MsrB_dom"/>
</dbReference>
<dbReference type="Gene3D" id="3.40.630.30">
    <property type="match status" value="1"/>
</dbReference>
<evidence type="ECO:0000256" key="2">
    <source>
        <dbReference type="ARBA" id="ARBA00023002"/>
    </source>
</evidence>
<evidence type="ECO:0000259" key="6">
    <source>
        <dbReference type="PROSITE" id="PS51790"/>
    </source>
</evidence>
<dbReference type="InterPro" id="IPR028427">
    <property type="entry name" value="Met_Sox_Rdtase_MsrB"/>
</dbReference>
<dbReference type="GO" id="GO:0030091">
    <property type="term" value="P:protein repair"/>
    <property type="evidence" value="ECO:0007669"/>
    <property type="project" value="InterPro"/>
</dbReference>
<dbReference type="GO" id="GO:0016747">
    <property type="term" value="F:acyltransferase activity, transferring groups other than amino-acyl groups"/>
    <property type="evidence" value="ECO:0007669"/>
    <property type="project" value="InterPro"/>
</dbReference>
<dbReference type="GO" id="GO:0005737">
    <property type="term" value="C:cytoplasm"/>
    <property type="evidence" value="ECO:0007669"/>
    <property type="project" value="TreeGrafter"/>
</dbReference>
<proteinExistence type="predicted"/>
<dbReference type="GO" id="GO:0033743">
    <property type="term" value="F:peptide-methionine (R)-S-oxide reductase activity"/>
    <property type="evidence" value="ECO:0007669"/>
    <property type="project" value="UniProtKB-EC"/>
</dbReference>
<dbReference type="Pfam" id="PF14542">
    <property type="entry name" value="Acetyltransf_CG"/>
    <property type="match status" value="1"/>
</dbReference>
<keyword evidence="2" id="KW-0560">Oxidoreductase</keyword>
<dbReference type="InterPro" id="IPR011057">
    <property type="entry name" value="Mss4-like_sf"/>
</dbReference>
<dbReference type="InterPro" id="IPR031165">
    <property type="entry name" value="GNAT_YJDJ"/>
</dbReference>
<feature type="domain" description="N-acetyltransferase" evidence="5">
    <location>
        <begin position="52"/>
        <end position="138"/>
    </location>
</feature>
<name>A0A852T376_9MICO</name>
<dbReference type="PROSITE" id="PS51790">
    <property type="entry name" value="MSRB"/>
    <property type="match status" value="1"/>
</dbReference>
<dbReference type="PANTHER" id="PTHR10173:SF59">
    <property type="entry name" value="PEPTIDE METHIONINE SULFOXIDE REDUCTASE MSRA_MSRB"/>
    <property type="match status" value="1"/>
</dbReference>
<organism evidence="7 8">
    <name type="scientific">Leifsonia soli</name>
    <dbReference type="NCBI Taxonomy" id="582665"/>
    <lineage>
        <taxon>Bacteria</taxon>
        <taxon>Bacillati</taxon>
        <taxon>Actinomycetota</taxon>
        <taxon>Actinomycetes</taxon>
        <taxon>Micrococcales</taxon>
        <taxon>Microbacteriaceae</taxon>
        <taxon>Leifsonia</taxon>
    </lineage>
</organism>
<evidence type="ECO:0000256" key="3">
    <source>
        <dbReference type="ARBA" id="ARBA00048488"/>
    </source>
</evidence>
<protein>
    <recommendedName>
        <fullName evidence="1">peptide-methionine (R)-S-oxide reductase</fullName>
        <ecNumber evidence="1">1.8.4.12</ecNumber>
    </recommendedName>
</protein>
<evidence type="ECO:0000256" key="1">
    <source>
        <dbReference type="ARBA" id="ARBA00012499"/>
    </source>
</evidence>
<gene>
    <name evidence="7" type="ORF">BJ963_003607</name>
</gene>
<dbReference type="EC" id="1.8.4.12" evidence="1"/>